<comment type="caution">
    <text evidence="3">The sequence shown here is derived from an EMBL/GenBank/DDBJ whole genome shotgun (WGS) entry which is preliminary data.</text>
</comment>
<proteinExistence type="predicted"/>
<reference evidence="4" key="1">
    <citation type="journal article" date="2019" name="Int. J. Syst. Evol. Microbiol.">
        <title>The Global Catalogue of Microorganisms (GCM) 10K type strain sequencing project: providing services to taxonomists for standard genome sequencing and annotation.</title>
        <authorList>
            <consortium name="The Broad Institute Genomics Platform"/>
            <consortium name="The Broad Institute Genome Sequencing Center for Infectious Disease"/>
            <person name="Wu L."/>
            <person name="Ma J."/>
        </authorList>
    </citation>
    <scope>NUCLEOTIDE SEQUENCE [LARGE SCALE GENOMIC DNA]</scope>
    <source>
        <strain evidence="4">JCM 14718</strain>
    </source>
</reference>
<dbReference type="SMART" id="SM00894">
    <property type="entry name" value="Excalibur"/>
    <property type="match status" value="1"/>
</dbReference>
<dbReference type="EMBL" id="BAAANY010000002">
    <property type="protein sequence ID" value="GAA1659540.1"/>
    <property type="molecule type" value="Genomic_DNA"/>
</dbReference>
<name>A0ABP4RVW9_9ACTN</name>
<evidence type="ECO:0000313" key="3">
    <source>
        <dbReference type="EMBL" id="GAA1659540.1"/>
    </source>
</evidence>
<dbReference type="Proteomes" id="UP001500618">
    <property type="component" value="Unassembled WGS sequence"/>
</dbReference>
<evidence type="ECO:0000256" key="1">
    <source>
        <dbReference type="SAM" id="MobiDB-lite"/>
    </source>
</evidence>
<feature type="domain" description="Excalibur calcium-binding" evidence="2">
    <location>
        <begin position="35"/>
        <end position="71"/>
    </location>
</feature>
<gene>
    <name evidence="3" type="ORF">GCM10009765_06120</name>
</gene>
<evidence type="ECO:0000259" key="2">
    <source>
        <dbReference type="SMART" id="SM00894"/>
    </source>
</evidence>
<feature type="compositionally biased region" description="Gly residues" evidence="1">
    <location>
        <begin position="15"/>
        <end position="24"/>
    </location>
</feature>
<dbReference type="InterPro" id="IPR008613">
    <property type="entry name" value="Excalibur_Ca-bd_domain"/>
</dbReference>
<evidence type="ECO:0000313" key="4">
    <source>
        <dbReference type="Proteomes" id="UP001500618"/>
    </source>
</evidence>
<organism evidence="3 4">
    <name type="scientific">Fodinicola feengrottensis</name>
    <dbReference type="NCBI Taxonomy" id="435914"/>
    <lineage>
        <taxon>Bacteria</taxon>
        <taxon>Bacillati</taxon>
        <taxon>Actinomycetota</taxon>
        <taxon>Actinomycetes</taxon>
        <taxon>Mycobacteriales</taxon>
        <taxon>Fodinicola</taxon>
    </lineage>
</organism>
<feature type="region of interest" description="Disordered" evidence="1">
    <location>
        <begin position="1"/>
        <end position="32"/>
    </location>
</feature>
<dbReference type="Pfam" id="PF05901">
    <property type="entry name" value="Excalibur"/>
    <property type="match status" value="1"/>
</dbReference>
<accession>A0ABP4RVW9</accession>
<protein>
    <recommendedName>
        <fullName evidence="2">Excalibur calcium-binding domain-containing protein</fullName>
    </recommendedName>
</protein>
<sequence>MPARSLAPPAAGAGTTSGDGGGSSTTGDSGESSVYYQNCTAVRAAGKAPLYRGQPGYRSALDRDHDGIACET</sequence>
<keyword evidence="4" id="KW-1185">Reference proteome</keyword>